<reference evidence="4" key="1">
    <citation type="submission" date="2021-06" db="EMBL/GenBank/DDBJ databases">
        <title>Candida auris outbreak in lebanese hospital.</title>
        <authorList>
            <person name="Finianos M."/>
        </authorList>
    </citation>
    <scope>NUCLEOTIDE SEQUENCE</scope>
    <source>
        <strain evidence="4">CA7LBN</strain>
    </source>
</reference>
<dbReference type="SUPFAM" id="SSF52058">
    <property type="entry name" value="L domain-like"/>
    <property type="match status" value="1"/>
</dbReference>
<dbReference type="Proteomes" id="UP000825438">
    <property type="component" value="Chromosome I"/>
</dbReference>
<evidence type="ECO:0000256" key="3">
    <source>
        <dbReference type="SAM" id="MobiDB-lite"/>
    </source>
</evidence>
<protein>
    <submittedName>
        <fullName evidence="4">Uncharacterized protein</fullName>
    </submittedName>
</protein>
<dbReference type="GO" id="GO:0005737">
    <property type="term" value="C:cytoplasm"/>
    <property type="evidence" value="ECO:0007669"/>
    <property type="project" value="TreeGrafter"/>
</dbReference>
<dbReference type="InterPro" id="IPR001611">
    <property type="entry name" value="Leu-rich_rpt"/>
</dbReference>
<dbReference type="EMBL" id="CP076749">
    <property type="protein sequence ID" value="QWW22522.1"/>
    <property type="molecule type" value="Genomic_DNA"/>
</dbReference>
<keyword evidence="2" id="KW-0677">Repeat</keyword>
<dbReference type="PROSITE" id="PS51450">
    <property type="entry name" value="LRR"/>
    <property type="match status" value="2"/>
</dbReference>
<dbReference type="PANTHER" id="PTHR15454">
    <property type="entry name" value="NISCHARIN RELATED"/>
    <property type="match status" value="1"/>
</dbReference>
<dbReference type="Gene3D" id="3.80.10.10">
    <property type="entry name" value="Ribonuclease Inhibitor"/>
    <property type="match status" value="3"/>
</dbReference>
<sequence length="644" mass="72120">MGDVQSEVPSRSEKPEPHDPNPPTTINSTSTQALDNGESKSTEPVTYSMKSELERTPELFQQAISNGNQSPTTPHTANRITSQPAPSSSNDVAMEGDPQNNADSDIKTAKPTSLRLVVSVGNNGSSQIRQFKNDLNLRENETVVEQTLSDSVDDKEYQIVTLCIEYDGSFIENMKSLSDFVHRDVIKKAKEVSYHIDFDSSKKWSEVSDQEKEQYTKFVEELAKEAAAKVTHCSLINKYDSSTVFVTEKDQLSKLGNEISADVNRWSNLRILDYGLNSLRFFPGVRFPDSIEVMHVGGGRALETLAGFKIPTNLKALDASRCTLTSIDYISLPPTTEHLLLSENRIYFLNYADLPPRLQTLDLSNNCIDSLKNINFPKSLRYLSVSYNPIECIKGARFPDNIEYLDVSCIPNESMAGIKFPDSAIWLNLQQSMTNTRGLKIPPSVRELNMAGNGVNSINPLKLPNSIECLLLSNNNIKTLNKVTFPSCLRELYLGNNSITTLKNVQFPPTLEILDLEMDPHLEENEKFITSIKDIVLGPNLRVLNLGYHSIKNIESMDFPFSLEELKLQYNDLRVFRNVRFGPNLRLLDLSGNQDLYNIDGVVFPNSLKELRVPSVLVPNLPGVLVSRINSGEIKITKSMPYTI</sequence>
<gene>
    <name evidence="4" type="ORF">CA7LBN_001268</name>
</gene>
<feature type="compositionally biased region" description="Polar residues" evidence="3">
    <location>
        <begin position="62"/>
        <end position="91"/>
    </location>
</feature>
<feature type="compositionally biased region" description="Basic and acidic residues" evidence="3">
    <location>
        <begin position="10"/>
        <end position="19"/>
    </location>
</feature>
<organism evidence="4">
    <name type="scientific">Candidozyma auris</name>
    <name type="common">Yeast</name>
    <name type="synonym">Candida auris</name>
    <dbReference type="NCBI Taxonomy" id="498019"/>
    <lineage>
        <taxon>Eukaryota</taxon>
        <taxon>Fungi</taxon>
        <taxon>Dikarya</taxon>
        <taxon>Ascomycota</taxon>
        <taxon>Saccharomycotina</taxon>
        <taxon>Pichiomycetes</taxon>
        <taxon>Metschnikowiaceae</taxon>
        <taxon>Candidozyma</taxon>
    </lineage>
</organism>
<dbReference type="AlphaFoldDB" id="A0A8F2VYX6"/>
<dbReference type="InterPro" id="IPR025875">
    <property type="entry name" value="Leu-rich_rpt_4"/>
</dbReference>
<dbReference type="Pfam" id="PF12799">
    <property type="entry name" value="LRR_4"/>
    <property type="match status" value="1"/>
</dbReference>
<accession>A0A8F2VYX6</accession>
<name>A0A8F2VYX6_CANAR</name>
<evidence type="ECO:0000256" key="2">
    <source>
        <dbReference type="ARBA" id="ARBA00022737"/>
    </source>
</evidence>
<dbReference type="PANTHER" id="PTHR15454:SF56">
    <property type="entry name" value="PROTEIN PHOSPHATASE 1 REGULATORY SUBUNIT 7-RELATED"/>
    <property type="match status" value="1"/>
</dbReference>
<feature type="region of interest" description="Disordered" evidence="3">
    <location>
        <begin position="1"/>
        <end position="109"/>
    </location>
</feature>
<keyword evidence="1" id="KW-0433">Leucine-rich repeat</keyword>
<evidence type="ECO:0000313" key="4">
    <source>
        <dbReference type="EMBL" id="QWW22522.1"/>
    </source>
</evidence>
<evidence type="ECO:0000256" key="1">
    <source>
        <dbReference type="ARBA" id="ARBA00022614"/>
    </source>
</evidence>
<dbReference type="SMART" id="SM00365">
    <property type="entry name" value="LRR_SD22"/>
    <property type="match status" value="4"/>
</dbReference>
<dbReference type="InterPro" id="IPR032675">
    <property type="entry name" value="LRR_dom_sf"/>
</dbReference>
<proteinExistence type="predicted"/>